<reference evidence="1 2" key="1">
    <citation type="journal article" date="2017" name="Int. J. Parasitol.">
        <title>The genome of the protozoan parasite Cystoisospora suis and a reverse vaccinology approach to identify vaccine candidates.</title>
        <authorList>
            <person name="Palmieri N."/>
            <person name="Shrestha A."/>
            <person name="Ruttkowski B."/>
            <person name="Beck T."/>
            <person name="Vogl C."/>
            <person name="Tomley F."/>
            <person name="Blake D.P."/>
            <person name="Joachim A."/>
        </authorList>
    </citation>
    <scope>NUCLEOTIDE SEQUENCE [LARGE SCALE GENOMIC DNA]</scope>
    <source>
        <strain evidence="1 2">Wien I</strain>
    </source>
</reference>
<dbReference type="VEuPathDB" id="ToxoDB:CSUI_001673"/>
<gene>
    <name evidence="1" type="ORF">CSUI_001673</name>
</gene>
<dbReference type="RefSeq" id="XP_067926164.1">
    <property type="nucleotide sequence ID" value="XM_068061878.1"/>
</dbReference>
<dbReference type="GeneID" id="94425089"/>
<dbReference type="Proteomes" id="UP000221165">
    <property type="component" value="Unassembled WGS sequence"/>
</dbReference>
<accession>A0A2C6KKB5</accession>
<dbReference type="AlphaFoldDB" id="A0A2C6KKB5"/>
<protein>
    <submittedName>
        <fullName evidence="1">Uncharacterized protein</fullName>
    </submittedName>
</protein>
<evidence type="ECO:0000313" key="2">
    <source>
        <dbReference type="Proteomes" id="UP000221165"/>
    </source>
</evidence>
<comment type="caution">
    <text evidence="1">The sequence shown here is derived from an EMBL/GenBank/DDBJ whole genome shotgun (WGS) entry which is preliminary data.</text>
</comment>
<sequence>MRSPQGFSYAQTLLLAQSSINTSKQFSRGRRSFHTLRCVKYVKDDPFFCFGIGSPSSPDTSLLVYSLL</sequence>
<keyword evidence="2" id="KW-1185">Reference proteome</keyword>
<dbReference type="EMBL" id="MIGC01000671">
    <property type="protein sequence ID" value="PHJ24491.1"/>
    <property type="molecule type" value="Genomic_DNA"/>
</dbReference>
<proteinExistence type="predicted"/>
<evidence type="ECO:0000313" key="1">
    <source>
        <dbReference type="EMBL" id="PHJ24491.1"/>
    </source>
</evidence>
<organism evidence="1 2">
    <name type="scientific">Cystoisospora suis</name>
    <dbReference type="NCBI Taxonomy" id="483139"/>
    <lineage>
        <taxon>Eukaryota</taxon>
        <taxon>Sar</taxon>
        <taxon>Alveolata</taxon>
        <taxon>Apicomplexa</taxon>
        <taxon>Conoidasida</taxon>
        <taxon>Coccidia</taxon>
        <taxon>Eucoccidiorida</taxon>
        <taxon>Eimeriorina</taxon>
        <taxon>Sarcocystidae</taxon>
        <taxon>Cystoisospora</taxon>
    </lineage>
</organism>
<name>A0A2C6KKB5_9APIC</name>